<dbReference type="KEGG" id="rop:ROP_01120"/>
<evidence type="ECO:0000256" key="1">
    <source>
        <dbReference type="ARBA" id="ARBA00001947"/>
    </source>
</evidence>
<proteinExistence type="inferred from homology"/>
<evidence type="ECO:0000313" key="9">
    <source>
        <dbReference type="EMBL" id="BAH48359.1"/>
    </source>
</evidence>
<keyword evidence="3 7" id="KW-0479">Metal-binding</keyword>
<keyword evidence="5 9" id="KW-0560">Oxidoreductase</keyword>
<dbReference type="STRING" id="632772.ROP_01120"/>
<dbReference type="Proteomes" id="UP000002212">
    <property type="component" value="Chromosome"/>
</dbReference>
<dbReference type="GO" id="GO:0046294">
    <property type="term" value="P:formaldehyde catabolic process"/>
    <property type="evidence" value="ECO:0007669"/>
    <property type="project" value="TreeGrafter"/>
</dbReference>
<dbReference type="Pfam" id="PF00107">
    <property type="entry name" value="ADH_zinc_N"/>
    <property type="match status" value="1"/>
</dbReference>
<dbReference type="FunFam" id="3.40.50.720:FF:000003">
    <property type="entry name" value="S-(hydroxymethyl)glutathione dehydrogenase"/>
    <property type="match status" value="1"/>
</dbReference>
<dbReference type="PANTHER" id="PTHR43880">
    <property type="entry name" value="ALCOHOL DEHYDROGENASE"/>
    <property type="match status" value="1"/>
</dbReference>
<evidence type="ECO:0000256" key="4">
    <source>
        <dbReference type="ARBA" id="ARBA00022833"/>
    </source>
</evidence>
<dbReference type="EC" id="1.1.1.-" evidence="9"/>
<dbReference type="InterPro" id="IPR011032">
    <property type="entry name" value="GroES-like_sf"/>
</dbReference>
<dbReference type="InterPro" id="IPR013149">
    <property type="entry name" value="ADH-like_C"/>
</dbReference>
<protein>
    <submittedName>
        <fullName evidence="9">Zinc-containing alcohol dehydrogenase</fullName>
        <ecNumber evidence="9">1.1.1.-</ecNumber>
    </submittedName>
</protein>
<evidence type="ECO:0000313" key="10">
    <source>
        <dbReference type="Proteomes" id="UP000002212"/>
    </source>
</evidence>
<dbReference type="InterPro" id="IPR036291">
    <property type="entry name" value="NAD(P)-bd_dom_sf"/>
</dbReference>
<comment type="similarity">
    <text evidence="2 7">Belongs to the zinc-containing alcohol dehydrogenase family.</text>
</comment>
<dbReference type="SUPFAM" id="SSF51735">
    <property type="entry name" value="NAD(P)-binding Rossmann-fold domains"/>
    <property type="match status" value="1"/>
</dbReference>
<dbReference type="PROSITE" id="PS00059">
    <property type="entry name" value="ADH_ZINC"/>
    <property type="match status" value="1"/>
</dbReference>
<dbReference type="GO" id="GO:0005829">
    <property type="term" value="C:cytosol"/>
    <property type="evidence" value="ECO:0007669"/>
    <property type="project" value="TreeGrafter"/>
</dbReference>
<keyword evidence="6" id="KW-0520">NAD</keyword>
<dbReference type="RefSeq" id="WP_012687368.1">
    <property type="nucleotide sequence ID" value="NC_012522.1"/>
</dbReference>
<evidence type="ECO:0000259" key="8">
    <source>
        <dbReference type="SMART" id="SM00829"/>
    </source>
</evidence>
<dbReference type="GO" id="GO:0051903">
    <property type="term" value="F:S-(hydroxymethyl)glutathione dehydrogenase [NAD(P)+] activity"/>
    <property type="evidence" value="ECO:0007669"/>
    <property type="project" value="TreeGrafter"/>
</dbReference>
<evidence type="ECO:0000256" key="3">
    <source>
        <dbReference type="ARBA" id="ARBA00022723"/>
    </source>
</evidence>
<dbReference type="CDD" id="cd08279">
    <property type="entry name" value="Zn_ADH_class_III"/>
    <property type="match status" value="1"/>
</dbReference>
<feature type="domain" description="Enoyl reductase (ER)" evidence="8">
    <location>
        <begin position="12"/>
        <end position="365"/>
    </location>
</feature>
<evidence type="ECO:0000256" key="6">
    <source>
        <dbReference type="ARBA" id="ARBA00023027"/>
    </source>
</evidence>
<reference evidence="9 10" key="1">
    <citation type="submission" date="2009-03" db="EMBL/GenBank/DDBJ databases">
        <title>Comparison of the complete genome sequences of Rhodococcus erythropolis PR4 and Rhodococcus opacus B4.</title>
        <authorList>
            <person name="Takarada H."/>
            <person name="Sekine M."/>
            <person name="Hosoyama A."/>
            <person name="Yamada R."/>
            <person name="Fujisawa T."/>
            <person name="Omata S."/>
            <person name="Shimizu A."/>
            <person name="Tsukatani N."/>
            <person name="Tanikawa S."/>
            <person name="Fujita N."/>
            <person name="Harayama S."/>
        </authorList>
    </citation>
    <scope>NUCLEOTIDE SEQUENCE [LARGE SCALE GENOMIC DNA]</scope>
    <source>
        <strain evidence="9 10">B4</strain>
    </source>
</reference>
<evidence type="ECO:0000256" key="7">
    <source>
        <dbReference type="RuleBase" id="RU361277"/>
    </source>
</evidence>
<evidence type="ECO:0000256" key="5">
    <source>
        <dbReference type="ARBA" id="ARBA00023002"/>
    </source>
</evidence>
<dbReference type="Gene3D" id="3.40.50.720">
    <property type="entry name" value="NAD(P)-binding Rossmann-like Domain"/>
    <property type="match status" value="1"/>
</dbReference>
<organism evidence="9 10">
    <name type="scientific">Rhodococcus opacus (strain B4)</name>
    <dbReference type="NCBI Taxonomy" id="632772"/>
    <lineage>
        <taxon>Bacteria</taxon>
        <taxon>Bacillati</taxon>
        <taxon>Actinomycetota</taxon>
        <taxon>Actinomycetes</taxon>
        <taxon>Mycobacteriales</taxon>
        <taxon>Nocardiaceae</taxon>
        <taxon>Rhodococcus</taxon>
    </lineage>
</organism>
<dbReference type="InterPro" id="IPR020843">
    <property type="entry name" value="ER"/>
</dbReference>
<dbReference type="Gene3D" id="3.90.180.10">
    <property type="entry name" value="Medium-chain alcohol dehydrogenases, catalytic domain"/>
    <property type="match status" value="1"/>
</dbReference>
<keyword evidence="4 7" id="KW-0862">Zinc</keyword>
<dbReference type="PATRIC" id="fig|632772.20.peg.132"/>
<dbReference type="EMBL" id="AP011115">
    <property type="protein sequence ID" value="BAH48359.1"/>
    <property type="molecule type" value="Genomic_DNA"/>
</dbReference>
<dbReference type="GO" id="GO:0008270">
    <property type="term" value="F:zinc ion binding"/>
    <property type="evidence" value="ECO:0007669"/>
    <property type="project" value="InterPro"/>
</dbReference>
<dbReference type="InterPro" id="IPR013154">
    <property type="entry name" value="ADH-like_N"/>
</dbReference>
<evidence type="ECO:0000256" key="2">
    <source>
        <dbReference type="ARBA" id="ARBA00008072"/>
    </source>
</evidence>
<dbReference type="AlphaFoldDB" id="C1ASB0"/>
<accession>C1ASB0</accession>
<dbReference type="SMART" id="SM00829">
    <property type="entry name" value="PKS_ER"/>
    <property type="match status" value="1"/>
</dbReference>
<sequence>MKVKAAVFERVGEPIHVEELDLEDPKRGEVLVRLEAAGVCHSDYHVVKGEWESAGPLVLGHEGAGVVEKIGPGVTSVSVGDHVVLSWVPYCGTCAYCMAGKPALCPKVEETAYQNVQYDGTSRLSRGDESVPSYLATGAFADRVIVHETGAVPIRKDAPLDRAALVGCAVATGVGAVLNTADVQPGDTVLVFGCGGVGLSVIMGAGLVSAGQIIAVDMSDKALELAKSLGATAIINPSRDDVATTVRGLVDERGVDWAFEAIGLKPTIEQAYELISPGGTVVVVGQSADGVTIEIDPMVMSDREKSIIGCNYGSSRPAIDFPRLIDLYMQGKLDLDRLVGHTSSINEVNEAFTRMGQGEGGRTVILYDHA</sequence>
<name>C1ASB0_RHOOB</name>
<gene>
    <name evidence="9" type="ordered locus">ROP_01120</name>
</gene>
<dbReference type="OrthoDB" id="334894at2"/>
<dbReference type="InterPro" id="IPR002328">
    <property type="entry name" value="ADH_Zn_CS"/>
</dbReference>
<dbReference type="Pfam" id="PF08240">
    <property type="entry name" value="ADH_N"/>
    <property type="match status" value="1"/>
</dbReference>
<comment type="cofactor">
    <cofactor evidence="1 7">
        <name>Zn(2+)</name>
        <dbReference type="ChEBI" id="CHEBI:29105"/>
    </cofactor>
</comment>
<dbReference type="HOGENOM" id="CLU_026673_14_1_11"/>
<dbReference type="SUPFAM" id="SSF50129">
    <property type="entry name" value="GroES-like"/>
    <property type="match status" value="2"/>
</dbReference>
<dbReference type="PANTHER" id="PTHR43880:SF12">
    <property type="entry name" value="ALCOHOL DEHYDROGENASE CLASS-3"/>
    <property type="match status" value="1"/>
</dbReference>